<keyword evidence="7" id="KW-0732">Signal</keyword>
<evidence type="ECO:0000256" key="2">
    <source>
        <dbReference type="ARBA" id="ARBA00009450"/>
    </source>
</evidence>
<evidence type="ECO:0000256" key="9">
    <source>
        <dbReference type="ARBA" id="ARBA00023065"/>
    </source>
</evidence>
<dbReference type="InterPro" id="IPR054765">
    <property type="entry name" value="SLBB_dom"/>
</dbReference>
<evidence type="ECO:0000259" key="17">
    <source>
        <dbReference type="Pfam" id="PF18412"/>
    </source>
</evidence>
<protein>
    <submittedName>
        <fullName evidence="19">Polysaccharide export protein Wza</fullName>
    </submittedName>
</protein>
<evidence type="ECO:0000256" key="4">
    <source>
        <dbReference type="ARBA" id="ARBA00022452"/>
    </source>
</evidence>
<proteinExistence type="inferred from homology"/>
<feature type="domain" description="Outer-membrane lipoprotein Wza C-terminal" evidence="17">
    <location>
        <begin position="354"/>
        <end position="382"/>
    </location>
</feature>
<evidence type="ECO:0000256" key="1">
    <source>
        <dbReference type="ARBA" id="ARBA00004571"/>
    </source>
</evidence>
<feature type="domain" description="Polysaccharide export protein N-terminal" evidence="16">
    <location>
        <begin position="90"/>
        <end position="175"/>
    </location>
</feature>
<evidence type="ECO:0000256" key="6">
    <source>
        <dbReference type="ARBA" id="ARBA00022692"/>
    </source>
</evidence>
<keyword evidence="12" id="KW-0564">Palmitate</keyword>
<accession>A0A432WU49</accession>
<dbReference type="GO" id="GO:0015288">
    <property type="term" value="F:porin activity"/>
    <property type="evidence" value="ECO:0007669"/>
    <property type="project" value="UniProtKB-KW"/>
</dbReference>
<dbReference type="NCBIfam" id="NF011658">
    <property type="entry name" value="PRK15078.1"/>
    <property type="match status" value="1"/>
</dbReference>
<dbReference type="Proteomes" id="UP000286934">
    <property type="component" value="Unassembled WGS sequence"/>
</dbReference>
<dbReference type="InterPro" id="IPR003715">
    <property type="entry name" value="Poly_export_N"/>
</dbReference>
<dbReference type="Gene3D" id="3.10.560.10">
    <property type="entry name" value="Outer membrane lipoprotein wza domain like"/>
    <property type="match status" value="2"/>
</dbReference>
<evidence type="ECO:0000256" key="10">
    <source>
        <dbReference type="ARBA" id="ARBA00023114"/>
    </source>
</evidence>
<comment type="caution">
    <text evidence="19">The sequence shown here is derived from an EMBL/GenBank/DDBJ whole genome shotgun (WGS) entry which is preliminary data.</text>
</comment>
<dbReference type="PANTHER" id="PTHR33619:SF3">
    <property type="entry name" value="POLYSACCHARIDE EXPORT PROTEIN GFCE-RELATED"/>
    <property type="match status" value="1"/>
</dbReference>
<keyword evidence="3" id="KW-0813">Transport</keyword>
<keyword evidence="20" id="KW-1185">Reference proteome</keyword>
<dbReference type="InterPro" id="IPR040716">
    <property type="entry name" value="Wza_C"/>
</dbReference>
<dbReference type="Pfam" id="PF18412">
    <property type="entry name" value="Wza_C"/>
    <property type="match status" value="1"/>
</dbReference>
<keyword evidence="14" id="KW-0449">Lipoprotein</keyword>
<dbReference type="RefSeq" id="WP_126806442.1">
    <property type="nucleotide sequence ID" value="NZ_PIPP01000002.1"/>
</dbReference>
<evidence type="ECO:0000256" key="14">
    <source>
        <dbReference type="ARBA" id="ARBA00023288"/>
    </source>
</evidence>
<comment type="subcellular location">
    <subcellularLocation>
        <location evidence="1">Cell outer membrane</location>
        <topology evidence="1">Multi-pass membrane protein</topology>
    </subcellularLocation>
</comment>
<keyword evidence="9" id="KW-0406">Ion transport</keyword>
<evidence type="ECO:0000256" key="11">
    <source>
        <dbReference type="ARBA" id="ARBA00023136"/>
    </source>
</evidence>
<dbReference type="GO" id="GO:0006811">
    <property type="term" value="P:monoatomic ion transport"/>
    <property type="evidence" value="ECO:0007669"/>
    <property type="project" value="UniProtKB-KW"/>
</dbReference>
<dbReference type="Pfam" id="PF02563">
    <property type="entry name" value="Poly_export"/>
    <property type="match status" value="1"/>
</dbReference>
<keyword evidence="15" id="KW-1133">Transmembrane helix</keyword>
<dbReference type="OrthoDB" id="9808421at2"/>
<keyword evidence="8" id="KW-0625">Polysaccharide transport</keyword>
<evidence type="ECO:0000256" key="12">
    <source>
        <dbReference type="ARBA" id="ARBA00023139"/>
    </source>
</evidence>
<organism evidence="19 20">
    <name type="scientific">Aliidiomarina shirensis</name>
    <dbReference type="NCBI Taxonomy" id="1048642"/>
    <lineage>
        <taxon>Bacteria</taxon>
        <taxon>Pseudomonadati</taxon>
        <taxon>Pseudomonadota</taxon>
        <taxon>Gammaproteobacteria</taxon>
        <taxon>Alteromonadales</taxon>
        <taxon>Idiomarinaceae</taxon>
        <taxon>Aliidiomarina</taxon>
    </lineage>
</organism>
<keyword evidence="6 15" id="KW-0812">Transmembrane</keyword>
<feature type="transmembrane region" description="Helical" evidence="15">
    <location>
        <begin position="21"/>
        <end position="40"/>
    </location>
</feature>
<evidence type="ECO:0000256" key="8">
    <source>
        <dbReference type="ARBA" id="ARBA00023047"/>
    </source>
</evidence>
<dbReference type="Gene3D" id="3.30.1950.10">
    <property type="entry name" value="wza like domain"/>
    <property type="match status" value="1"/>
</dbReference>
<feature type="domain" description="SLBB" evidence="18">
    <location>
        <begin position="266"/>
        <end position="351"/>
    </location>
</feature>
<reference evidence="20" key="1">
    <citation type="journal article" date="2018" name="Front. Microbiol.">
        <title>Genome-Based Analysis Reveals the Taxonomy and Diversity of the Family Idiomarinaceae.</title>
        <authorList>
            <person name="Liu Y."/>
            <person name="Lai Q."/>
            <person name="Shao Z."/>
        </authorList>
    </citation>
    <scope>NUCLEOTIDE SEQUENCE [LARGE SCALE GENOMIC DNA]</scope>
    <source>
        <strain evidence="20">AIS</strain>
    </source>
</reference>
<evidence type="ECO:0000256" key="13">
    <source>
        <dbReference type="ARBA" id="ARBA00023237"/>
    </source>
</evidence>
<evidence type="ECO:0000259" key="18">
    <source>
        <dbReference type="Pfam" id="PF22461"/>
    </source>
</evidence>
<feature type="domain" description="SLBB" evidence="18">
    <location>
        <begin position="181"/>
        <end position="259"/>
    </location>
</feature>
<dbReference type="InterPro" id="IPR049712">
    <property type="entry name" value="Poly_export"/>
</dbReference>
<keyword evidence="13" id="KW-0998">Cell outer membrane</keyword>
<evidence type="ECO:0000259" key="16">
    <source>
        <dbReference type="Pfam" id="PF02563"/>
    </source>
</evidence>
<sequence length="385" mass="42359">MLSHFSNSSLQATRRANGIKNILALATSVIMLSGCVFAPGSHMGGQMMPDSANESLEDQVVLHSINPELIARLRAPRQAPEANAALDRERANYDYRVGRGDVLTITVWNHPELTIPAGSQRSAAEAGNWVHNDGTIFYPYIGRIHVDGLRVTEIQQLIIERLAEYIEDPQVDVTVAAFRSKRVYVTGEVKQPGTQPVTNVPMTLLDAINSSGGITEMADWRNVVLSRDGEEHRYSLQDLYTRGDTTQNALLQHGDVVHVERNDVNKVFVLGEVNRAGSVPVNRSRMTLAEALSEAGGVAEQRADASGIFVFREAPEGSSYVVDVYRLNVKEATSYILADQFELQSRDIVFVTAAPVARWNRVISLIMPTVTGLYQVSRTSNEVGN</sequence>
<dbReference type="AlphaFoldDB" id="A0A432WU49"/>
<gene>
    <name evidence="19" type="ORF">CWE13_04935</name>
</gene>
<dbReference type="PANTHER" id="PTHR33619">
    <property type="entry name" value="POLYSACCHARIDE EXPORT PROTEIN GFCE-RELATED"/>
    <property type="match status" value="1"/>
</dbReference>
<dbReference type="GO" id="GO:0046930">
    <property type="term" value="C:pore complex"/>
    <property type="evidence" value="ECO:0007669"/>
    <property type="project" value="UniProtKB-KW"/>
</dbReference>
<dbReference type="EMBL" id="PIPP01000002">
    <property type="protein sequence ID" value="RUO37311.1"/>
    <property type="molecule type" value="Genomic_DNA"/>
</dbReference>
<dbReference type="GO" id="GO:0015159">
    <property type="term" value="F:polysaccharide transmembrane transporter activity"/>
    <property type="evidence" value="ECO:0007669"/>
    <property type="project" value="InterPro"/>
</dbReference>
<dbReference type="GO" id="GO:0009279">
    <property type="term" value="C:cell outer membrane"/>
    <property type="evidence" value="ECO:0007669"/>
    <property type="project" value="UniProtKB-SubCell"/>
</dbReference>
<evidence type="ECO:0000256" key="5">
    <source>
        <dbReference type="ARBA" id="ARBA00022597"/>
    </source>
</evidence>
<evidence type="ECO:0000313" key="20">
    <source>
        <dbReference type="Proteomes" id="UP000286934"/>
    </source>
</evidence>
<evidence type="ECO:0000256" key="3">
    <source>
        <dbReference type="ARBA" id="ARBA00022448"/>
    </source>
</evidence>
<evidence type="ECO:0000256" key="15">
    <source>
        <dbReference type="SAM" id="Phobius"/>
    </source>
</evidence>
<keyword evidence="11 15" id="KW-0472">Membrane</keyword>
<keyword evidence="10" id="KW-0626">Porin</keyword>
<comment type="similarity">
    <text evidence="2">Belongs to the BexD/CtrA/VexA family.</text>
</comment>
<name>A0A432WU49_9GAMM</name>
<dbReference type="Gene3D" id="1.20.5.70">
    <property type="match status" value="1"/>
</dbReference>
<keyword evidence="4" id="KW-1134">Transmembrane beta strand</keyword>
<dbReference type="Pfam" id="PF22461">
    <property type="entry name" value="SLBB_2"/>
    <property type="match status" value="2"/>
</dbReference>
<evidence type="ECO:0000256" key="7">
    <source>
        <dbReference type="ARBA" id="ARBA00022729"/>
    </source>
</evidence>
<keyword evidence="5" id="KW-0762">Sugar transport</keyword>
<evidence type="ECO:0000313" key="19">
    <source>
        <dbReference type="EMBL" id="RUO37311.1"/>
    </source>
</evidence>